<evidence type="ECO:0000313" key="4">
    <source>
        <dbReference type="Proteomes" id="UP000001740"/>
    </source>
</evidence>
<dbReference type="GO" id="GO:0003677">
    <property type="term" value="F:DNA binding"/>
    <property type="evidence" value="ECO:0007669"/>
    <property type="project" value="InterPro"/>
</dbReference>
<name>A0A0K0GFR2_XANOP</name>
<dbReference type="eggNOG" id="COG1476">
    <property type="taxonomic scope" value="Bacteria"/>
</dbReference>
<dbReference type="NCBIfam" id="TIGR03070">
    <property type="entry name" value="couple_hipB"/>
    <property type="match status" value="1"/>
</dbReference>
<dbReference type="Pfam" id="PF01381">
    <property type="entry name" value="HTH_3"/>
    <property type="match status" value="1"/>
</dbReference>
<reference evidence="3 4" key="1">
    <citation type="journal article" date="2008" name="BMC Genomics">
        <title>Genome sequence and rapid evolution of the rice pathogen Xanthomonas oryzae pv. oryzae PXO99A.</title>
        <authorList>
            <person name="Salzberg S.L."/>
            <person name="Sommer D.D."/>
            <person name="Schatz M.C."/>
            <person name="Phillippy A.M."/>
            <person name="Rabinowicz P.D."/>
            <person name="Tsuge S."/>
            <person name="Furutani A."/>
            <person name="Ochiai H."/>
            <person name="Delcher A.L."/>
            <person name="Kelley D."/>
            <person name="Madupu R."/>
            <person name="Puiu D."/>
            <person name="Radune D."/>
            <person name="Shumway M."/>
            <person name="Trapnell C."/>
            <person name="Aparna G."/>
            <person name="Jha G."/>
            <person name="Pandey A."/>
            <person name="Patil P.B."/>
            <person name="Ishihara H."/>
            <person name="Meyer D.F."/>
            <person name="Szurek B."/>
            <person name="Verdier V."/>
            <person name="Koebnik R."/>
            <person name="Dow J.M."/>
            <person name="Ryan R.P."/>
            <person name="Hirata H."/>
            <person name="Tsuyumu S."/>
            <person name="Won Lee S."/>
            <person name="Seo Y.S."/>
            <person name="Sriariyanum M."/>
            <person name="Ronald P.C."/>
            <person name="Sonti R.V."/>
            <person name="Van Sluys M.A."/>
            <person name="Leach J.E."/>
            <person name="White F.F."/>
            <person name="Bogdanove A.J."/>
        </authorList>
    </citation>
    <scope>NUCLEOTIDE SEQUENCE [LARGE SCALE GENOMIC DNA]</scope>
    <source>
        <strain evidence="3 4">PXO99A</strain>
    </source>
</reference>
<dbReference type="InterPro" id="IPR017507">
    <property type="entry name" value="Tscrpt_reg_HipB-like"/>
</dbReference>
<dbReference type="SMART" id="SM00530">
    <property type="entry name" value="HTH_XRE"/>
    <property type="match status" value="1"/>
</dbReference>
<dbReference type="InterPro" id="IPR001387">
    <property type="entry name" value="Cro/C1-type_HTH"/>
</dbReference>
<dbReference type="SUPFAM" id="SSF47413">
    <property type="entry name" value="lambda repressor-like DNA-binding domains"/>
    <property type="match status" value="1"/>
</dbReference>
<gene>
    <name evidence="3" type="ordered locus">PXO_03585</name>
</gene>
<evidence type="ECO:0000259" key="2">
    <source>
        <dbReference type="PROSITE" id="PS50943"/>
    </source>
</evidence>
<evidence type="ECO:0000313" key="3">
    <source>
        <dbReference type="EMBL" id="ACD56938.1"/>
    </source>
</evidence>
<dbReference type="CDD" id="cd00093">
    <property type="entry name" value="HTH_XRE"/>
    <property type="match status" value="1"/>
</dbReference>
<dbReference type="AlphaFoldDB" id="A0A0K0GFR2"/>
<dbReference type="SMR" id="A0A0K0GFR2"/>
<dbReference type="PROSITE" id="PS50943">
    <property type="entry name" value="HTH_CROC1"/>
    <property type="match status" value="1"/>
</dbReference>
<sequence>MDTVRTPSDVGNIIRARRKRLGWDQARLAHEIGVSRQWIVDIEKGKPRAELQLILRALQALGLELILSSDVAQIPPANAPERGTVTPIDLDAIIEHNRSNSRLGTTVLNAFNNNIFKNQFSSLDRLKNADLHRPFSAVDALEQCPAQAASAVALNRYSSMIDAPNERNLVSEPLQKRFPALDRPTIGETTKISKVISKPSKKKADP</sequence>
<protein>
    <submittedName>
        <fullName evidence="3">Transcriptional regulator</fullName>
    </submittedName>
</protein>
<feature type="region of interest" description="Disordered" evidence="1">
    <location>
        <begin position="180"/>
        <end position="206"/>
    </location>
</feature>
<organism evidence="3 4">
    <name type="scientific">Xanthomonas oryzae pv. oryzae (strain PXO99A)</name>
    <dbReference type="NCBI Taxonomy" id="360094"/>
    <lineage>
        <taxon>Bacteria</taxon>
        <taxon>Pseudomonadati</taxon>
        <taxon>Pseudomonadota</taxon>
        <taxon>Gammaproteobacteria</taxon>
        <taxon>Lysobacterales</taxon>
        <taxon>Lysobacteraceae</taxon>
        <taxon>Xanthomonas</taxon>
    </lineage>
</organism>
<feature type="domain" description="HTH cro/C1-type" evidence="2">
    <location>
        <begin position="14"/>
        <end position="68"/>
    </location>
</feature>
<dbReference type="RefSeq" id="WP_011260780.1">
    <property type="nucleotide sequence ID" value="NC_010717.2"/>
</dbReference>
<accession>A0A0K0GFR2</accession>
<dbReference type="InterPro" id="IPR010982">
    <property type="entry name" value="Lambda_DNA-bd_dom_sf"/>
</dbReference>
<evidence type="ECO:0000256" key="1">
    <source>
        <dbReference type="SAM" id="MobiDB-lite"/>
    </source>
</evidence>
<dbReference type="HOGENOM" id="CLU_1331506_0_0_6"/>
<proteinExistence type="predicted"/>
<dbReference type="Proteomes" id="UP000001740">
    <property type="component" value="Chromosome"/>
</dbReference>
<dbReference type="EMBL" id="CP000967">
    <property type="protein sequence ID" value="ACD56938.1"/>
    <property type="molecule type" value="Genomic_DNA"/>
</dbReference>
<dbReference type="KEGG" id="xop:PXO_03585"/>
<dbReference type="Gene3D" id="1.10.260.40">
    <property type="entry name" value="lambda repressor-like DNA-binding domains"/>
    <property type="match status" value="1"/>
</dbReference>